<dbReference type="Pfam" id="PF01569">
    <property type="entry name" value="PAP2"/>
    <property type="match status" value="1"/>
</dbReference>
<feature type="transmembrane region" description="Helical" evidence="1">
    <location>
        <begin position="70"/>
        <end position="92"/>
    </location>
</feature>
<accession>A0A6I3IQA6</accession>
<sequence length="217" mass="22017">MTSPAPRAVSSTSLVRARLAGVTGLAAACAALTSLYAVAVCTVRGQAWDHRIWWHLHELSPVGARRVAEALGVITPPSCVAALGVVVLLAVAQRRAVPAIVGVACAAGTFVSAEVLKYTLVRPDLGISHYGNSFPSGHTGAVAALAVAAVVALGGGLRAVWATLATLATLLTGLGVVLAGWHRPSDPVASALVAVAWAVVGLLVVHEHRARTPFPGS</sequence>
<dbReference type="InterPro" id="IPR036938">
    <property type="entry name" value="PAP2/HPO_sf"/>
</dbReference>
<feature type="transmembrane region" description="Helical" evidence="1">
    <location>
        <begin position="99"/>
        <end position="120"/>
    </location>
</feature>
<feature type="transmembrane region" description="Helical" evidence="1">
    <location>
        <begin position="164"/>
        <end position="182"/>
    </location>
</feature>
<name>A0A6I3IQA6_9MICO</name>
<keyword evidence="4" id="KW-1185">Reference proteome</keyword>
<reference evidence="3 4" key="1">
    <citation type="submission" date="2019-11" db="EMBL/GenBank/DDBJ databases">
        <title>Whole genome sequencing identifies a novel species of the genus Arsenicicoccus isolated from human blood.</title>
        <authorList>
            <person name="Jeong J.H."/>
            <person name="Kweon O.J."/>
            <person name="Kim H.R."/>
            <person name="Kim T.-H."/>
            <person name="Ha S.-M."/>
            <person name="Lee M.-K."/>
        </authorList>
    </citation>
    <scope>NUCLEOTIDE SEQUENCE [LARGE SCALE GENOMIC DNA]</scope>
    <source>
        <strain evidence="3 4">MKL-02</strain>
    </source>
</reference>
<feature type="transmembrane region" description="Helical" evidence="1">
    <location>
        <begin position="188"/>
        <end position="205"/>
    </location>
</feature>
<evidence type="ECO:0000313" key="4">
    <source>
        <dbReference type="Proteomes" id="UP000431092"/>
    </source>
</evidence>
<keyword evidence="1" id="KW-0472">Membrane</keyword>
<comment type="caution">
    <text evidence="3">The sequence shown here is derived from an EMBL/GenBank/DDBJ whole genome shotgun (WGS) entry which is preliminary data.</text>
</comment>
<feature type="domain" description="Phosphatidic acid phosphatase type 2/haloperoxidase" evidence="2">
    <location>
        <begin position="94"/>
        <end position="207"/>
    </location>
</feature>
<evidence type="ECO:0000256" key="1">
    <source>
        <dbReference type="SAM" id="Phobius"/>
    </source>
</evidence>
<dbReference type="InterPro" id="IPR000326">
    <property type="entry name" value="PAP2/HPO"/>
</dbReference>
<dbReference type="SUPFAM" id="SSF48317">
    <property type="entry name" value="Acid phosphatase/Vanadium-dependent haloperoxidase"/>
    <property type="match status" value="1"/>
</dbReference>
<gene>
    <name evidence="3" type="ORF">GGG17_02590</name>
</gene>
<evidence type="ECO:0000313" key="3">
    <source>
        <dbReference type="EMBL" id="MTB70879.1"/>
    </source>
</evidence>
<feature type="transmembrane region" description="Helical" evidence="1">
    <location>
        <begin position="140"/>
        <end position="157"/>
    </location>
</feature>
<dbReference type="RefSeq" id="WP_154592229.1">
    <property type="nucleotide sequence ID" value="NZ_WLVL01000007.1"/>
</dbReference>
<keyword evidence="1" id="KW-0812">Transmembrane</keyword>
<dbReference type="EMBL" id="WLVL01000007">
    <property type="protein sequence ID" value="MTB70879.1"/>
    <property type="molecule type" value="Genomic_DNA"/>
</dbReference>
<dbReference type="Proteomes" id="UP000431092">
    <property type="component" value="Unassembled WGS sequence"/>
</dbReference>
<keyword evidence="1" id="KW-1133">Transmembrane helix</keyword>
<dbReference type="AlphaFoldDB" id="A0A6I3IQA6"/>
<dbReference type="PROSITE" id="PS51257">
    <property type="entry name" value="PROKAR_LIPOPROTEIN"/>
    <property type="match status" value="1"/>
</dbReference>
<proteinExistence type="predicted"/>
<dbReference type="Gene3D" id="1.20.144.10">
    <property type="entry name" value="Phosphatidic acid phosphatase type 2/haloperoxidase"/>
    <property type="match status" value="1"/>
</dbReference>
<organism evidence="3 4">
    <name type="scientific">Arsenicicoccus cauae</name>
    <dbReference type="NCBI Taxonomy" id="2663847"/>
    <lineage>
        <taxon>Bacteria</taxon>
        <taxon>Bacillati</taxon>
        <taxon>Actinomycetota</taxon>
        <taxon>Actinomycetes</taxon>
        <taxon>Micrococcales</taxon>
        <taxon>Intrasporangiaceae</taxon>
        <taxon>Arsenicicoccus</taxon>
    </lineage>
</organism>
<protein>
    <submittedName>
        <fullName evidence="3">Phosphatase PAP2 family protein</fullName>
    </submittedName>
</protein>
<evidence type="ECO:0000259" key="2">
    <source>
        <dbReference type="Pfam" id="PF01569"/>
    </source>
</evidence>